<evidence type="ECO:0000256" key="8">
    <source>
        <dbReference type="ARBA" id="ARBA00022989"/>
    </source>
</evidence>
<evidence type="ECO:0000256" key="7">
    <source>
        <dbReference type="ARBA" id="ARBA00022737"/>
    </source>
</evidence>
<comment type="subcellular location">
    <subcellularLocation>
        <location evidence="1">Cell membrane</location>
        <topology evidence="1">Multi-pass membrane protein</topology>
    </subcellularLocation>
</comment>
<dbReference type="InterPro" id="IPR004316">
    <property type="entry name" value="SWEET_rpt"/>
</dbReference>
<feature type="transmembrane region" description="Helical" evidence="10">
    <location>
        <begin position="32"/>
        <end position="50"/>
    </location>
</feature>
<evidence type="ECO:0000313" key="12">
    <source>
        <dbReference type="Proteomes" id="UP001085076"/>
    </source>
</evidence>
<evidence type="ECO:0000256" key="5">
    <source>
        <dbReference type="ARBA" id="ARBA00022597"/>
    </source>
</evidence>
<accession>A0A9D5DFS7</accession>
<evidence type="ECO:0000256" key="4">
    <source>
        <dbReference type="ARBA" id="ARBA00022475"/>
    </source>
</evidence>
<gene>
    <name evidence="11" type="ORF">J5N97_007678</name>
</gene>
<evidence type="ECO:0000313" key="11">
    <source>
        <dbReference type="EMBL" id="KAJ0989322.1"/>
    </source>
</evidence>
<keyword evidence="7" id="KW-0677">Repeat</keyword>
<dbReference type="Gene3D" id="1.20.1280.290">
    <property type="match status" value="2"/>
</dbReference>
<keyword evidence="6 10" id="KW-0812">Transmembrane</keyword>
<evidence type="ECO:0000256" key="1">
    <source>
        <dbReference type="ARBA" id="ARBA00004651"/>
    </source>
</evidence>
<feature type="transmembrane region" description="Helical" evidence="10">
    <location>
        <begin position="115"/>
        <end position="135"/>
    </location>
</feature>
<dbReference type="OrthoDB" id="409725at2759"/>
<evidence type="ECO:0000256" key="2">
    <source>
        <dbReference type="ARBA" id="ARBA00007809"/>
    </source>
</evidence>
<sequence>MGNAASLLLYAAPILTFKRVITKRSTEEFSCIPYTIALFNCLLYTCFALHDHYHRKLFVGSVALVASIGMYGSPLVAVKTVIKTKSVEFMPFYLSFFSCLSSSLWMAYGCLRHDLFVAAPNILGSPMGLLQIILYCMYKKHKDRPEEPNKMDLENTGVKLGSLELEVHGKI</sequence>
<evidence type="ECO:0000256" key="9">
    <source>
        <dbReference type="ARBA" id="ARBA00023136"/>
    </source>
</evidence>
<keyword evidence="4" id="KW-1003">Cell membrane</keyword>
<comment type="caution">
    <text evidence="11">The sequence shown here is derived from an EMBL/GenBank/DDBJ whole genome shotgun (WGS) entry which is preliminary data.</text>
</comment>
<reference evidence="11" key="1">
    <citation type="submission" date="2021-03" db="EMBL/GenBank/DDBJ databases">
        <authorList>
            <person name="Li Z."/>
            <person name="Yang C."/>
        </authorList>
    </citation>
    <scope>NUCLEOTIDE SEQUENCE</scope>
    <source>
        <strain evidence="11">Dzin_1.0</strain>
        <tissue evidence="11">Leaf</tissue>
    </source>
</reference>
<reference evidence="11" key="2">
    <citation type="journal article" date="2022" name="Hortic Res">
        <title>The genome of Dioscorea zingiberensis sheds light on the biosynthesis, origin and evolution of the medicinally important diosgenin saponins.</title>
        <authorList>
            <person name="Li Y."/>
            <person name="Tan C."/>
            <person name="Li Z."/>
            <person name="Guo J."/>
            <person name="Li S."/>
            <person name="Chen X."/>
            <person name="Wang C."/>
            <person name="Dai X."/>
            <person name="Yang H."/>
            <person name="Song W."/>
            <person name="Hou L."/>
            <person name="Xu J."/>
            <person name="Tong Z."/>
            <person name="Xu A."/>
            <person name="Yuan X."/>
            <person name="Wang W."/>
            <person name="Yang Q."/>
            <person name="Chen L."/>
            <person name="Sun Z."/>
            <person name="Wang K."/>
            <person name="Pan B."/>
            <person name="Chen J."/>
            <person name="Bao Y."/>
            <person name="Liu F."/>
            <person name="Qi X."/>
            <person name="Gang D.R."/>
            <person name="Wen J."/>
            <person name="Li J."/>
        </authorList>
    </citation>
    <scope>NUCLEOTIDE SEQUENCE</scope>
    <source>
        <strain evidence="11">Dzin_1.0</strain>
    </source>
</reference>
<feature type="transmembrane region" description="Helical" evidence="10">
    <location>
        <begin position="57"/>
        <end position="77"/>
    </location>
</feature>
<keyword evidence="12" id="KW-1185">Reference proteome</keyword>
<dbReference type="Pfam" id="PF03083">
    <property type="entry name" value="MtN3_slv"/>
    <property type="match status" value="2"/>
</dbReference>
<dbReference type="Proteomes" id="UP001085076">
    <property type="component" value="Miscellaneous, Linkage group lg01"/>
</dbReference>
<organism evidence="11 12">
    <name type="scientific">Dioscorea zingiberensis</name>
    <dbReference type="NCBI Taxonomy" id="325984"/>
    <lineage>
        <taxon>Eukaryota</taxon>
        <taxon>Viridiplantae</taxon>
        <taxon>Streptophyta</taxon>
        <taxon>Embryophyta</taxon>
        <taxon>Tracheophyta</taxon>
        <taxon>Spermatophyta</taxon>
        <taxon>Magnoliopsida</taxon>
        <taxon>Liliopsida</taxon>
        <taxon>Dioscoreales</taxon>
        <taxon>Dioscoreaceae</taxon>
        <taxon>Dioscorea</taxon>
    </lineage>
</organism>
<evidence type="ECO:0000256" key="10">
    <source>
        <dbReference type="SAM" id="Phobius"/>
    </source>
</evidence>
<dbReference type="FunFam" id="1.20.1280.290:FF:000002">
    <property type="entry name" value="Bidirectional sugar transporter SWEET"/>
    <property type="match status" value="1"/>
</dbReference>
<protein>
    <submittedName>
        <fullName evidence="11">Uncharacterized protein</fullName>
    </submittedName>
</protein>
<dbReference type="InterPro" id="IPR047664">
    <property type="entry name" value="SWEET"/>
</dbReference>
<name>A0A9D5DFS7_9LILI</name>
<dbReference type="AlphaFoldDB" id="A0A9D5DFS7"/>
<dbReference type="GO" id="GO:0005886">
    <property type="term" value="C:plasma membrane"/>
    <property type="evidence" value="ECO:0007669"/>
    <property type="project" value="UniProtKB-SubCell"/>
</dbReference>
<evidence type="ECO:0000256" key="6">
    <source>
        <dbReference type="ARBA" id="ARBA00022692"/>
    </source>
</evidence>
<feature type="transmembrane region" description="Helical" evidence="10">
    <location>
        <begin position="89"/>
        <end position="108"/>
    </location>
</feature>
<dbReference type="EMBL" id="JAGGNH010000001">
    <property type="protein sequence ID" value="KAJ0989322.1"/>
    <property type="molecule type" value="Genomic_DNA"/>
</dbReference>
<keyword evidence="8 10" id="KW-1133">Transmembrane helix</keyword>
<dbReference type="GO" id="GO:0051119">
    <property type="term" value="F:sugar transmembrane transporter activity"/>
    <property type="evidence" value="ECO:0007669"/>
    <property type="project" value="InterPro"/>
</dbReference>
<comment type="similarity">
    <text evidence="2">Belongs to the SWEET sugar transporter family.</text>
</comment>
<proteinExistence type="inferred from homology"/>
<evidence type="ECO:0000256" key="3">
    <source>
        <dbReference type="ARBA" id="ARBA00022448"/>
    </source>
</evidence>
<keyword evidence="5" id="KW-0762">Sugar transport</keyword>
<dbReference type="PANTHER" id="PTHR10791:SF28">
    <property type="entry name" value="BIDIRECTIONAL SUGAR TRANSPORTER SWEET3"/>
    <property type="match status" value="1"/>
</dbReference>
<dbReference type="PANTHER" id="PTHR10791">
    <property type="entry name" value="RAG1-ACTIVATING PROTEIN 1"/>
    <property type="match status" value="1"/>
</dbReference>
<keyword evidence="3" id="KW-0813">Transport</keyword>
<keyword evidence="9 10" id="KW-0472">Membrane</keyword>